<evidence type="ECO:0000313" key="3">
    <source>
        <dbReference type="EMBL" id="MBB5495723.1"/>
    </source>
</evidence>
<evidence type="ECO:0000313" key="4">
    <source>
        <dbReference type="Proteomes" id="UP000579647"/>
    </source>
</evidence>
<accession>A0A840WJR7</accession>
<protein>
    <submittedName>
        <fullName evidence="3">Uncharacterized protein</fullName>
    </submittedName>
</protein>
<keyword evidence="2" id="KW-0732">Signal</keyword>
<feature type="chain" id="PRO_5032636847" evidence="2">
    <location>
        <begin position="27"/>
        <end position="173"/>
    </location>
</feature>
<feature type="compositionally biased region" description="Polar residues" evidence="1">
    <location>
        <begin position="35"/>
        <end position="51"/>
    </location>
</feature>
<feature type="signal peptide" evidence="2">
    <location>
        <begin position="1"/>
        <end position="26"/>
    </location>
</feature>
<dbReference type="RefSeq" id="WP_221319017.1">
    <property type="nucleotide sequence ID" value="NZ_BAAAKM010000028.1"/>
</dbReference>
<dbReference type="AlphaFoldDB" id="A0A840WJR7"/>
<comment type="caution">
    <text evidence="3">The sequence shown here is derived from an EMBL/GenBank/DDBJ whole genome shotgun (WGS) entry which is preliminary data.</text>
</comment>
<dbReference type="EMBL" id="JACHDO010000001">
    <property type="protein sequence ID" value="MBB5495723.1"/>
    <property type="molecule type" value="Genomic_DNA"/>
</dbReference>
<proteinExistence type="predicted"/>
<organism evidence="3 4">
    <name type="scientific">Nocardiopsis metallicus</name>
    <dbReference type="NCBI Taxonomy" id="179819"/>
    <lineage>
        <taxon>Bacteria</taxon>
        <taxon>Bacillati</taxon>
        <taxon>Actinomycetota</taxon>
        <taxon>Actinomycetes</taxon>
        <taxon>Streptosporangiales</taxon>
        <taxon>Nocardiopsidaceae</taxon>
        <taxon>Nocardiopsis</taxon>
    </lineage>
</organism>
<reference evidence="3 4" key="1">
    <citation type="submission" date="2020-08" db="EMBL/GenBank/DDBJ databases">
        <title>Sequencing the genomes of 1000 actinobacteria strains.</title>
        <authorList>
            <person name="Klenk H.-P."/>
        </authorList>
    </citation>
    <scope>NUCLEOTIDE SEQUENCE [LARGE SCALE GENOMIC DNA]</scope>
    <source>
        <strain evidence="3 4">DSM 44598</strain>
    </source>
</reference>
<evidence type="ECO:0000256" key="1">
    <source>
        <dbReference type="SAM" id="MobiDB-lite"/>
    </source>
</evidence>
<gene>
    <name evidence="3" type="ORF">HNR07_006860</name>
</gene>
<feature type="region of interest" description="Disordered" evidence="1">
    <location>
        <begin position="35"/>
        <end position="54"/>
    </location>
</feature>
<keyword evidence="4" id="KW-1185">Reference proteome</keyword>
<sequence>MIKFRAFAITLLGATLPFATASSASALPLPKTDELSSLGSAESNHSNSENLSVEAHAAERGDSSLVSVTWSLENNRESRIIFNWPSGTTYMYGNALHYSGVTAHSPSEGTRFHPLMDANGDCFCSGVTSVDFKKAIDPGQKVAYWSMFSIPDNVDTIDLEIPGFEPIEDIPIS</sequence>
<evidence type="ECO:0000256" key="2">
    <source>
        <dbReference type="SAM" id="SignalP"/>
    </source>
</evidence>
<name>A0A840WJR7_9ACTN</name>
<dbReference type="Proteomes" id="UP000579647">
    <property type="component" value="Unassembled WGS sequence"/>
</dbReference>